<gene>
    <name evidence="2" type="ORF">PECUL_23A002951</name>
</gene>
<feature type="region of interest" description="Disordered" evidence="1">
    <location>
        <begin position="97"/>
        <end position="118"/>
    </location>
</feature>
<name>A0AAD1SKI6_PELCU</name>
<accession>A0AAD1SKI6</accession>
<evidence type="ECO:0000313" key="3">
    <source>
        <dbReference type="Proteomes" id="UP001295444"/>
    </source>
</evidence>
<dbReference type="Proteomes" id="UP001295444">
    <property type="component" value="Chromosome 06"/>
</dbReference>
<organism evidence="2 3">
    <name type="scientific">Pelobates cultripes</name>
    <name type="common">Western spadefoot toad</name>
    <dbReference type="NCBI Taxonomy" id="61616"/>
    <lineage>
        <taxon>Eukaryota</taxon>
        <taxon>Metazoa</taxon>
        <taxon>Chordata</taxon>
        <taxon>Craniata</taxon>
        <taxon>Vertebrata</taxon>
        <taxon>Euteleostomi</taxon>
        <taxon>Amphibia</taxon>
        <taxon>Batrachia</taxon>
        <taxon>Anura</taxon>
        <taxon>Pelobatoidea</taxon>
        <taxon>Pelobatidae</taxon>
        <taxon>Pelobates</taxon>
    </lineage>
</organism>
<sequence>MEEEKRLASETVESAALAFERVHHVHGGDRLPLGVLGVGDGIADNILQEDFEHSASLLVNEAGDSLDASSASQTADSRFSDPLDVIPEHLPVPLGTSFTEPFPSFTATRHPAMRQLEQ</sequence>
<dbReference type="EMBL" id="OW240917">
    <property type="protein sequence ID" value="CAH2302772.1"/>
    <property type="molecule type" value="Genomic_DNA"/>
</dbReference>
<protein>
    <submittedName>
        <fullName evidence="2">Uncharacterized protein</fullName>
    </submittedName>
</protein>
<evidence type="ECO:0000256" key="1">
    <source>
        <dbReference type="SAM" id="MobiDB-lite"/>
    </source>
</evidence>
<dbReference type="AlphaFoldDB" id="A0AAD1SKI6"/>
<proteinExistence type="predicted"/>
<evidence type="ECO:0000313" key="2">
    <source>
        <dbReference type="EMBL" id="CAH2302772.1"/>
    </source>
</evidence>
<keyword evidence="3" id="KW-1185">Reference proteome</keyword>
<reference evidence="2" key="1">
    <citation type="submission" date="2022-03" db="EMBL/GenBank/DDBJ databases">
        <authorList>
            <person name="Alioto T."/>
            <person name="Alioto T."/>
            <person name="Gomez Garrido J."/>
        </authorList>
    </citation>
    <scope>NUCLEOTIDE SEQUENCE</scope>
</reference>